<dbReference type="GO" id="GO:0006913">
    <property type="term" value="P:nucleocytoplasmic transport"/>
    <property type="evidence" value="ECO:0007669"/>
    <property type="project" value="UniProtKB-ARBA"/>
</dbReference>
<evidence type="ECO:0000259" key="2">
    <source>
        <dbReference type="Pfam" id="PF17238"/>
    </source>
</evidence>
<comment type="caution">
    <text evidence="3">The sequence shown here is derived from an EMBL/GenBank/DDBJ whole genome shotgun (WGS) entry which is preliminary data.</text>
</comment>
<keyword evidence="1" id="KW-0812">Transmembrane</keyword>
<dbReference type="PANTHER" id="PTHR21286:SF0">
    <property type="entry name" value="NUCLEAR PORE COMPLEX PROTEIN NUP160"/>
    <property type="match status" value="1"/>
</dbReference>
<organism evidence="3 4">
    <name type="scientific">Eruca vesicaria subsp. sativa</name>
    <name type="common">Garden rocket</name>
    <name type="synonym">Eruca sativa</name>
    <dbReference type="NCBI Taxonomy" id="29727"/>
    <lineage>
        <taxon>Eukaryota</taxon>
        <taxon>Viridiplantae</taxon>
        <taxon>Streptophyta</taxon>
        <taxon>Embryophyta</taxon>
        <taxon>Tracheophyta</taxon>
        <taxon>Spermatophyta</taxon>
        <taxon>Magnoliopsida</taxon>
        <taxon>eudicotyledons</taxon>
        <taxon>Gunneridae</taxon>
        <taxon>Pentapetalae</taxon>
        <taxon>rosids</taxon>
        <taxon>malvids</taxon>
        <taxon>Brassicales</taxon>
        <taxon>Brassicaceae</taxon>
        <taxon>Brassiceae</taxon>
        <taxon>Eruca</taxon>
    </lineage>
</organism>
<feature type="transmembrane region" description="Helical" evidence="1">
    <location>
        <begin position="903"/>
        <end position="925"/>
    </location>
</feature>
<protein>
    <recommendedName>
        <fullName evidence="2">NUP160 helical domain-containing protein</fullName>
    </recommendedName>
</protein>
<keyword evidence="4" id="KW-1185">Reference proteome</keyword>
<feature type="domain" description="NUP160 helical" evidence="2">
    <location>
        <begin position="550"/>
        <end position="737"/>
    </location>
</feature>
<dbReference type="AlphaFoldDB" id="A0ABC8KPW4"/>
<dbReference type="InterPro" id="IPR035192">
    <property type="entry name" value="NUP160_hel_plant"/>
</dbReference>
<name>A0ABC8KPW4_ERUVS</name>
<keyword evidence="1" id="KW-0472">Membrane</keyword>
<dbReference type="InterPro" id="IPR021717">
    <property type="entry name" value="Nucleoporin_Nup160"/>
</dbReference>
<dbReference type="GO" id="GO:0005643">
    <property type="term" value="C:nuclear pore"/>
    <property type="evidence" value="ECO:0007669"/>
    <property type="project" value="UniProtKB-ARBA"/>
</dbReference>
<accession>A0ABC8KPW4</accession>
<gene>
    <name evidence="3" type="ORF">ERUC_LOCUS27031</name>
</gene>
<evidence type="ECO:0000313" key="3">
    <source>
        <dbReference type="EMBL" id="CAH8361275.1"/>
    </source>
</evidence>
<dbReference type="Proteomes" id="UP001642260">
    <property type="component" value="Unassembled WGS sequence"/>
</dbReference>
<proteinExistence type="predicted"/>
<evidence type="ECO:0000313" key="4">
    <source>
        <dbReference type="Proteomes" id="UP001642260"/>
    </source>
</evidence>
<sequence length="955" mass="108209">MEENRRRWCGGGREVPVAGGGNTIKWIEISVPSPSPSSEDNVCLVLPSSSEEEDYTSSSVIGDPPISFVCRINKTNSNVLEVLQLSSKSEFLLTGIRFSFAHKLYPFAFPFVAHEGSASGPLRFFLYAFTPSSAVYVLNLSNALAYESGSVFRHDHFTHVDVRRYLNEAQVTSVTACPGSIFLGRSDGCVSCFQPFLSRQEPLSDVAAVIDLSILEFEDGPFINVLHADGKLSVWDILSRTKMMCESVAAENCENFICWWPFQICLIIHSFTSVLTFFHAVFVPLRLWVGIADYDNQVIPLVVSRRHNLVNVITVFFIRFTFQKFVSFFLQSGHLNIPLQGGELRDVRFTSDRILILKADELISQMLSYKSSNMETQSYILQEEYISEQLFLTPASSLHELRLTTHSLFSSSKDRIMGFISSIFLGRLLCLGIFDDVALRLTLRDHNKCWSDSEFQSLSLDELRREILSLVEQEVTGETTISVFHWWETFCKTYLDHWRNNNGLRTLLVQSDGIGLVRNNSVSLFFSLENAENSLGGPSFEHSNLTSLDLGMSHNEHERLLEILKCTLKIRKKLGGAPCAMYYELVTGKPVISSDDIVPRLVNILGSGYAMSIDQRTWLDLGADRGWEKELKSHRMFSIHMLLSISTLCQRAGSWEKVFDIMENYLQYLAPKKFRHDNNGESLSDICSSILVQATTQFAKVMFESAFDIVLLLSYLLNISEKVNMSEQDICKLRHKLLPMIQYIVTEWLIILSFLTTPAESISMDDCSFKLSFLQIDSSIDKMVGKCGFSLAYILLLSDRSCIVDSRYDLRYLPNSQVVTSLVQNFVSWICYIKTGEDTASLLRPSSELTLRLIRNGQANKVERILEVMEGILRGEKTFGHVQDTSGDWSLLQHLRGCCFFRFYFLLLLFNALNQLFSNIISFLCRASSGEKYWKALHSLAKEAGFFHSTIGASI</sequence>
<dbReference type="EMBL" id="CAKOAT010300710">
    <property type="protein sequence ID" value="CAH8361275.1"/>
    <property type="molecule type" value="Genomic_DNA"/>
</dbReference>
<dbReference type="Pfam" id="PF17238">
    <property type="entry name" value="NUP160_helical_2"/>
    <property type="match status" value="1"/>
</dbReference>
<keyword evidence="1" id="KW-1133">Transmembrane helix</keyword>
<evidence type="ECO:0000256" key="1">
    <source>
        <dbReference type="SAM" id="Phobius"/>
    </source>
</evidence>
<reference evidence="3 4" key="1">
    <citation type="submission" date="2022-03" db="EMBL/GenBank/DDBJ databases">
        <authorList>
            <person name="Macdonald S."/>
            <person name="Ahmed S."/>
            <person name="Newling K."/>
        </authorList>
    </citation>
    <scope>NUCLEOTIDE SEQUENCE [LARGE SCALE GENOMIC DNA]</scope>
</reference>
<dbReference type="PANTHER" id="PTHR21286">
    <property type="entry name" value="NUCLEAR PORE COMPLEX PROTEIN NUP160"/>
    <property type="match status" value="1"/>
</dbReference>